<feature type="region of interest" description="Disordered" evidence="2">
    <location>
        <begin position="610"/>
        <end position="633"/>
    </location>
</feature>
<dbReference type="Gene3D" id="1.25.40.10">
    <property type="entry name" value="Tetratricopeptide repeat domain"/>
    <property type="match status" value="1"/>
</dbReference>
<sequence>MSADLAKKRKDKRKKKEDTVPLLEESDGSGACAKIIFLVLLSSLGLAVGVIFFEMGGIETLTRLTDPESITNAPPVKYEPAAPSVDVAFDDDFDRIDPSPIESESFKEDTISMVDEPVETAKALPAEVPEIVSVTTAEVAEDIVREIETEIVEEPKIKAAESVPEPIETLPETTTEIVEEIVQASENFETQLEDEPAEVPQESFTMRAEREAVQAAVDEVWVMTVRCIEELRALQVMARSSLTHAVIDTISQRLEPLRSQLDELVKSTSDSVFDGALEQAAELERNLRAVLGELDQARNQDTILAQEAAQQEQEAAEAAQLAEEPEEVQAEEETVSEEEALDEPEIEVAREANVETLPEEEELEVVVEPQVETHPEPQEETVLKSDTDTDFEPPQVESLPEQELEVIPEPHVDDLPVRQEETVHEPEAEAATALPVESLPEPIVEFIPEPISEAVPEPSLESIPEPIAEAVPEPSVESIPEPIVEAVPEPSVESLSESHVEVVPEPAVDSWIKPVEDTVSELETEPLPESQVEAAAEPEVADIPVPEVTESEIELKEDTVIAVEPELEISDVQADQPTVQVEEAVYAETNDVAEEIIPVTQTADDQVIDAPAAEDVSTSSEETQSPSEAEDRFDSVEEAVQVATEAFLVEEEQSAAPVAEPVTNVPSRMQNLEEADRLVDQSPAQALALMEQILEKDPHNALALYGRARSLDSLAEVERSNARLEQSIFAYRAVLDLEDQVDDHLYHKSALRCIDRMRFRGFHGKAIRIQQRLVARFPNDIEYQNQLAIGFLLTNQPEAARTILEGVLNRWPQSGFAQVHLGFILKTTYDDYDAGARWMMAGIASREEGVIDGRFYSHLGDALTRLGRHEEAQRIYADGEKEGVFRSHDQRSLYNVDRLTAQPWWDKEATTYGPFFDLLEANWRQIRNEGVALLTLETPEGFANESEKLRDSGDWKQFELFAQGRKNAAHCTKAPVTCTLIENYPPALCKRGQVKFSIMHPGTHVWPHTGPTNCRLRAHLGLVVPSGAKLRVGNTTKSWEEGKFIVFDDSFDHEVWHNGSSYRLVLIVDLWHPELTTDEWQSLAPI</sequence>
<keyword evidence="3" id="KW-1133">Transmembrane helix</keyword>
<name>A0ABR0A3A2_9CRUS</name>
<evidence type="ECO:0000313" key="5">
    <source>
        <dbReference type="EMBL" id="KAK4019449.1"/>
    </source>
</evidence>
<dbReference type="InterPro" id="IPR039038">
    <property type="entry name" value="ASPH"/>
</dbReference>
<keyword evidence="6" id="KW-1185">Reference proteome</keyword>
<evidence type="ECO:0000256" key="3">
    <source>
        <dbReference type="SAM" id="Phobius"/>
    </source>
</evidence>
<dbReference type="SUPFAM" id="SSF48452">
    <property type="entry name" value="TPR-like"/>
    <property type="match status" value="1"/>
</dbReference>
<dbReference type="InterPro" id="IPR007803">
    <property type="entry name" value="Asp/Arg/Pro-Hydrxlase"/>
</dbReference>
<feature type="region of interest" description="Disordered" evidence="2">
    <location>
        <begin position="525"/>
        <end position="548"/>
    </location>
</feature>
<organism evidence="5 6">
    <name type="scientific">Daphnia magna</name>
    <dbReference type="NCBI Taxonomy" id="35525"/>
    <lineage>
        <taxon>Eukaryota</taxon>
        <taxon>Metazoa</taxon>
        <taxon>Ecdysozoa</taxon>
        <taxon>Arthropoda</taxon>
        <taxon>Crustacea</taxon>
        <taxon>Branchiopoda</taxon>
        <taxon>Diplostraca</taxon>
        <taxon>Cladocera</taxon>
        <taxon>Anomopoda</taxon>
        <taxon>Daphniidae</taxon>
        <taxon>Daphnia</taxon>
    </lineage>
</organism>
<dbReference type="PANTHER" id="PTHR12366:SF29">
    <property type="entry name" value="ASPARTYL BETA-HYDROXYLASE, ISOFORM L"/>
    <property type="match status" value="1"/>
</dbReference>
<reference evidence="5 6" key="1">
    <citation type="journal article" date="2023" name="Nucleic Acids Res.">
        <title>The hologenome of Daphnia magna reveals possible DNA methylation and microbiome-mediated evolution of the host genome.</title>
        <authorList>
            <person name="Chaturvedi A."/>
            <person name="Li X."/>
            <person name="Dhandapani V."/>
            <person name="Marshall H."/>
            <person name="Kissane S."/>
            <person name="Cuenca-Cambronero M."/>
            <person name="Asole G."/>
            <person name="Calvet F."/>
            <person name="Ruiz-Romero M."/>
            <person name="Marangio P."/>
            <person name="Guigo R."/>
            <person name="Rago D."/>
            <person name="Mirbahai L."/>
            <person name="Eastwood N."/>
            <person name="Colbourne J.K."/>
            <person name="Zhou J."/>
            <person name="Mallon E."/>
            <person name="Orsini L."/>
        </authorList>
    </citation>
    <scope>NUCLEOTIDE SEQUENCE [LARGE SCALE GENOMIC DNA]</scope>
    <source>
        <strain evidence="5">LRV0_1</strain>
    </source>
</reference>
<dbReference type="SUPFAM" id="SSF51197">
    <property type="entry name" value="Clavaminate synthase-like"/>
    <property type="match status" value="1"/>
</dbReference>
<dbReference type="Proteomes" id="UP001234178">
    <property type="component" value="Unassembled WGS sequence"/>
</dbReference>
<evidence type="ECO:0000256" key="1">
    <source>
        <dbReference type="ARBA" id="ARBA00007730"/>
    </source>
</evidence>
<accession>A0ABR0A3A2</accession>
<dbReference type="Gene3D" id="2.60.120.330">
    <property type="entry name" value="B-lactam Antibiotic, Isopenicillin N Synthase, Chain"/>
    <property type="match status" value="1"/>
</dbReference>
<feature type="domain" description="Aspartyl/asparaginy/proline hydroxylase" evidence="4">
    <location>
        <begin position="920"/>
        <end position="1073"/>
    </location>
</feature>
<dbReference type="Pfam" id="PF05118">
    <property type="entry name" value="Asp_Arg_Hydrox"/>
    <property type="match status" value="1"/>
</dbReference>
<dbReference type="InterPro" id="IPR011990">
    <property type="entry name" value="TPR-like_helical_dom_sf"/>
</dbReference>
<feature type="region of interest" description="Disordered" evidence="2">
    <location>
        <begin position="314"/>
        <end position="343"/>
    </location>
</feature>
<dbReference type="EMBL" id="JAOYFB010000036">
    <property type="protein sequence ID" value="KAK4019449.1"/>
    <property type="molecule type" value="Genomic_DNA"/>
</dbReference>
<feature type="compositionally biased region" description="Low complexity" evidence="2">
    <location>
        <begin position="617"/>
        <end position="627"/>
    </location>
</feature>
<feature type="compositionally biased region" description="Basic and acidic residues" evidence="2">
    <location>
        <begin position="371"/>
        <end position="387"/>
    </location>
</feature>
<proteinExistence type="inferred from homology"/>
<keyword evidence="3" id="KW-0812">Transmembrane</keyword>
<evidence type="ECO:0000256" key="2">
    <source>
        <dbReference type="SAM" id="MobiDB-lite"/>
    </source>
</evidence>
<dbReference type="InterPro" id="IPR027443">
    <property type="entry name" value="IPNS-like_sf"/>
</dbReference>
<feature type="compositionally biased region" description="Acidic residues" evidence="2">
    <location>
        <begin position="323"/>
        <end position="343"/>
    </location>
</feature>
<feature type="region of interest" description="Disordered" evidence="2">
    <location>
        <begin position="1"/>
        <end position="24"/>
    </location>
</feature>
<gene>
    <name evidence="5" type="ORF">OUZ56_001469</name>
</gene>
<dbReference type="PANTHER" id="PTHR12366">
    <property type="entry name" value="ASPARTYL/ASPARAGINYL BETA-HYDROXYLASE"/>
    <property type="match status" value="1"/>
</dbReference>
<protein>
    <recommendedName>
        <fullName evidence="4">Aspartyl/asparaginy/proline hydroxylase domain-containing protein</fullName>
    </recommendedName>
</protein>
<feature type="region of interest" description="Disordered" evidence="2">
    <location>
        <begin position="357"/>
        <end position="402"/>
    </location>
</feature>
<evidence type="ECO:0000259" key="4">
    <source>
        <dbReference type="Pfam" id="PF05118"/>
    </source>
</evidence>
<comment type="caution">
    <text evidence="5">The sequence shown here is derived from an EMBL/GenBank/DDBJ whole genome shotgun (WGS) entry which is preliminary data.</text>
</comment>
<keyword evidence="3" id="KW-0472">Membrane</keyword>
<evidence type="ECO:0000313" key="6">
    <source>
        <dbReference type="Proteomes" id="UP001234178"/>
    </source>
</evidence>
<feature type="transmembrane region" description="Helical" evidence="3">
    <location>
        <begin position="35"/>
        <end position="53"/>
    </location>
</feature>
<comment type="similarity">
    <text evidence="1">Belongs to the aspartyl/asparaginyl beta-hydroxylase family.</text>
</comment>